<keyword evidence="3" id="KW-0862">Zinc</keyword>
<dbReference type="SMART" id="SM00249">
    <property type="entry name" value="PHD"/>
    <property type="match status" value="1"/>
</dbReference>
<dbReference type="InterPro" id="IPR036885">
    <property type="entry name" value="SWIB_MDM2_dom_sf"/>
</dbReference>
<dbReference type="PANTHER" id="PTHR46695:SF4">
    <property type="entry name" value="ZINC FINGER CCCH DOMAIN-CONTAINING PROTEIN 44"/>
    <property type="match status" value="1"/>
</dbReference>
<protein>
    <submittedName>
        <fullName evidence="10">Uncharacterized protein</fullName>
    </submittedName>
</protein>
<dbReference type="Pfam" id="PF03126">
    <property type="entry name" value="Plus-3"/>
    <property type="match status" value="1"/>
</dbReference>
<evidence type="ECO:0000256" key="2">
    <source>
        <dbReference type="ARBA" id="ARBA00022771"/>
    </source>
</evidence>
<dbReference type="InterPro" id="IPR013083">
    <property type="entry name" value="Znf_RING/FYVE/PHD"/>
</dbReference>
<dbReference type="GO" id="GO:0003677">
    <property type="term" value="F:DNA binding"/>
    <property type="evidence" value="ECO:0007669"/>
    <property type="project" value="UniProtKB-KW"/>
</dbReference>
<evidence type="ECO:0000256" key="6">
    <source>
        <dbReference type="SAM" id="MobiDB-lite"/>
    </source>
</evidence>
<dbReference type="CDD" id="cd15568">
    <property type="entry name" value="PHD5_NSD"/>
    <property type="match status" value="1"/>
</dbReference>
<dbReference type="PANTHER" id="PTHR46695">
    <property type="entry name" value="ZINC FINGER CCCH DOMAIN-CONTAINING PROTEIN 44-RELATED"/>
    <property type="match status" value="1"/>
</dbReference>
<dbReference type="AlphaFoldDB" id="A0AAN9EE83"/>
<dbReference type="InterPro" id="IPR019787">
    <property type="entry name" value="Znf_PHD-finger"/>
</dbReference>
<feature type="compositionally biased region" description="Polar residues" evidence="6">
    <location>
        <begin position="252"/>
        <end position="265"/>
    </location>
</feature>
<dbReference type="InterPro" id="IPR036128">
    <property type="entry name" value="Plus3-like_sf"/>
</dbReference>
<evidence type="ECO:0000256" key="1">
    <source>
        <dbReference type="ARBA" id="ARBA00022723"/>
    </source>
</evidence>
<keyword evidence="4" id="KW-0238">DNA-binding</keyword>
<feature type="domain" description="PHD-type" evidence="7">
    <location>
        <begin position="81"/>
        <end position="147"/>
    </location>
</feature>
<evidence type="ECO:0000256" key="4">
    <source>
        <dbReference type="ARBA" id="ARBA00023125"/>
    </source>
</evidence>
<dbReference type="Proteomes" id="UP001372338">
    <property type="component" value="Unassembled WGS sequence"/>
</dbReference>
<feature type="domain" description="Plus3" evidence="8">
    <location>
        <begin position="439"/>
        <end position="572"/>
    </location>
</feature>
<dbReference type="FunFam" id="3.90.70.200:FF:000002">
    <property type="entry name" value="Zinc finger CCCH domain-containing protein 19"/>
    <property type="match status" value="1"/>
</dbReference>
<comment type="caution">
    <text evidence="10">The sequence shown here is derived from an EMBL/GenBank/DDBJ whole genome shotgun (WGS) entry which is preliminary data.</text>
</comment>
<dbReference type="PROSITE" id="PS51925">
    <property type="entry name" value="SWIB_MDM2"/>
    <property type="match status" value="1"/>
</dbReference>
<dbReference type="PROSITE" id="PS01359">
    <property type="entry name" value="ZF_PHD_1"/>
    <property type="match status" value="1"/>
</dbReference>
<dbReference type="Gene3D" id="3.30.40.10">
    <property type="entry name" value="Zinc/RING finger domain, C3HC4 (zinc finger)"/>
    <property type="match status" value="1"/>
</dbReference>
<keyword evidence="2 5" id="KW-0863">Zinc-finger</keyword>
<keyword evidence="1" id="KW-0479">Metal-binding</keyword>
<evidence type="ECO:0000259" key="7">
    <source>
        <dbReference type="PROSITE" id="PS50016"/>
    </source>
</evidence>
<dbReference type="InterPro" id="IPR019786">
    <property type="entry name" value="Zinc_finger_PHD-type_CS"/>
</dbReference>
<dbReference type="InterPro" id="IPR058668">
    <property type="entry name" value="NERD_dom"/>
</dbReference>
<evidence type="ECO:0000313" key="11">
    <source>
        <dbReference type="Proteomes" id="UP001372338"/>
    </source>
</evidence>
<dbReference type="FunFam" id="3.30.40.10:FF:000303">
    <property type="entry name" value="Zinc finger CCCH domain-containing protein 19"/>
    <property type="match status" value="1"/>
</dbReference>
<dbReference type="SUPFAM" id="SSF57903">
    <property type="entry name" value="FYVE/PHD zinc finger"/>
    <property type="match status" value="1"/>
</dbReference>
<dbReference type="SUPFAM" id="SSF47592">
    <property type="entry name" value="SWIB/MDM2 domain"/>
    <property type="match status" value="1"/>
</dbReference>
<dbReference type="PROSITE" id="PS50016">
    <property type="entry name" value="ZF_PHD_2"/>
    <property type="match status" value="1"/>
</dbReference>
<evidence type="ECO:0000313" key="10">
    <source>
        <dbReference type="EMBL" id="KAK7252948.1"/>
    </source>
</evidence>
<dbReference type="PROSITE" id="PS51360">
    <property type="entry name" value="PLUS3"/>
    <property type="match status" value="1"/>
</dbReference>
<keyword evidence="11" id="KW-1185">Reference proteome</keyword>
<gene>
    <name evidence="10" type="ORF">RIF29_37266</name>
</gene>
<proteinExistence type="predicted"/>
<organism evidence="10 11">
    <name type="scientific">Crotalaria pallida</name>
    <name type="common">Smooth rattlebox</name>
    <name type="synonym">Crotalaria striata</name>
    <dbReference type="NCBI Taxonomy" id="3830"/>
    <lineage>
        <taxon>Eukaryota</taxon>
        <taxon>Viridiplantae</taxon>
        <taxon>Streptophyta</taxon>
        <taxon>Embryophyta</taxon>
        <taxon>Tracheophyta</taxon>
        <taxon>Spermatophyta</taxon>
        <taxon>Magnoliopsida</taxon>
        <taxon>eudicotyledons</taxon>
        <taxon>Gunneridae</taxon>
        <taxon>Pentapetalae</taxon>
        <taxon>rosids</taxon>
        <taxon>fabids</taxon>
        <taxon>Fabales</taxon>
        <taxon>Fabaceae</taxon>
        <taxon>Papilionoideae</taxon>
        <taxon>50 kb inversion clade</taxon>
        <taxon>genistoids sensu lato</taxon>
        <taxon>core genistoids</taxon>
        <taxon>Crotalarieae</taxon>
        <taxon>Crotalaria</taxon>
    </lineage>
</organism>
<dbReference type="SMART" id="SM00151">
    <property type="entry name" value="SWIB"/>
    <property type="match status" value="1"/>
</dbReference>
<dbReference type="InterPro" id="IPR019835">
    <property type="entry name" value="SWIB_domain"/>
</dbReference>
<dbReference type="SMART" id="SM00719">
    <property type="entry name" value="Plus3"/>
    <property type="match status" value="1"/>
</dbReference>
<dbReference type="SUPFAM" id="SSF159042">
    <property type="entry name" value="Plus3-like"/>
    <property type="match status" value="1"/>
</dbReference>
<sequence length="622" mass="69837">MEQHQQPQPLQQLETAANHGGVNDLKDSQLVGVPVTVARDADVAAVGGPAVLKRKRGRPAKGTPKAPPPLKPQTQPQEEEEDVCFICFDGGSLVLCDRRGCPKAYHPACIKRDEAFFQSKAKWNCGWHICSTCRKASHYMCYTCTYSLCKGCTKYSDFVCVRGNKGLCAICMKTIMLIENSARGNKCEVDFDDKSSWEYLFKVYWMYLKGKLSLTFDELLRATNPWKDVAPISCKVENSDELSYRKDDKGSGSENSCIDTESNSLKNKKSKRQPKLPSSGDCFDRITSDGGNNAFFPESTKWASEELLQFVAHMRNGDTSFLSQFDVQALLLEYVKQNNLRDPLQKCQIVCDPRLVKLFGKSRVGHIEMIKLLESHFPLKDNGHAENTIRAGITDAVASGGEAIGNYNKQFMLVNDNGCKTSKKAGVPVPQNNPNAYAAINSHNINLIYLRRSQMENLTEDAEKIHEKAVGSFVRIRISSSDQKQEMYRLVQVVGTSKVAESYKIGSRTTDIMLEILNLNRKEVISIDETSNQEFSEDECKRLRQSIKYGLSKRLTVGEIFDKALTLQAMRVNELLEAETLRLNHLRDRASEKGHRKEYPLSFISLFCPVLPVLILSAVGTY</sequence>
<reference evidence="10 11" key="1">
    <citation type="submission" date="2024-01" db="EMBL/GenBank/DDBJ databases">
        <title>The genomes of 5 underutilized Papilionoideae crops provide insights into root nodulation and disease resistanc.</title>
        <authorList>
            <person name="Yuan L."/>
        </authorList>
    </citation>
    <scope>NUCLEOTIDE SEQUENCE [LARGE SCALE GENOMIC DNA]</scope>
    <source>
        <strain evidence="10">ZHUSHIDOU_FW_LH</strain>
        <tissue evidence="10">Leaf</tissue>
    </source>
</reference>
<dbReference type="InterPro" id="IPR001965">
    <property type="entry name" value="Znf_PHD"/>
</dbReference>
<dbReference type="Pfam" id="PF02201">
    <property type="entry name" value="SWIB"/>
    <property type="match status" value="1"/>
</dbReference>
<dbReference type="InterPro" id="IPR003121">
    <property type="entry name" value="SWIB_MDM2_domain"/>
</dbReference>
<feature type="region of interest" description="Disordered" evidence="6">
    <location>
        <begin position="243"/>
        <end position="281"/>
    </location>
</feature>
<feature type="domain" description="DM2" evidence="9">
    <location>
        <begin position="296"/>
        <end position="379"/>
    </location>
</feature>
<dbReference type="InterPro" id="IPR011011">
    <property type="entry name" value="Znf_FYVE_PHD"/>
</dbReference>
<dbReference type="Pfam" id="PF25980">
    <property type="entry name" value="NERD_plant"/>
    <property type="match status" value="1"/>
</dbReference>
<dbReference type="InterPro" id="IPR004343">
    <property type="entry name" value="Plus-3_dom"/>
</dbReference>
<feature type="region of interest" description="Disordered" evidence="6">
    <location>
        <begin position="48"/>
        <end position="77"/>
    </location>
</feature>
<accession>A0AAN9EE83</accession>
<feature type="region of interest" description="Disordered" evidence="6">
    <location>
        <begin position="1"/>
        <end position="25"/>
    </location>
</feature>
<name>A0AAN9EE83_CROPI</name>
<dbReference type="Gene3D" id="1.10.245.10">
    <property type="entry name" value="SWIB/MDM2 domain"/>
    <property type="match status" value="1"/>
</dbReference>
<evidence type="ECO:0000256" key="5">
    <source>
        <dbReference type="PROSITE-ProRule" id="PRU00146"/>
    </source>
</evidence>
<evidence type="ECO:0000256" key="3">
    <source>
        <dbReference type="ARBA" id="ARBA00022833"/>
    </source>
</evidence>
<evidence type="ECO:0000259" key="9">
    <source>
        <dbReference type="PROSITE" id="PS51925"/>
    </source>
</evidence>
<evidence type="ECO:0000259" key="8">
    <source>
        <dbReference type="PROSITE" id="PS51360"/>
    </source>
</evidence>
<dbReference type="GO" id="GO:0008270">
    <property type="term" value="F:zinc ion binding"/>
    <property type="evidence" value="ECO:0007669"/>
    <property type="project" value="UniProtKB-KW"/>
</dbReference>
<feature type="compositionally biased region" description="Low complexity" evidence="6">
    <location>
        <begin position="1"/>
        <end position="13"/>
    </location>
</feature>
<dbReference type="CDD" id="cd10567">
    <property type="entry name" value="SWIB-MDM2_like"/>
    <property type="match status" value="1"/>
</dbReference>
<dbReference type="Gene3D" id="3.90.70.200">
    <property type="entry name" value="Plus-3 domain"/>
    <property type="match status" value="1"/>
</dbReference>
<dbReference type="EMBL" id="JAYWIO010000007">
    <property type="protein sequence ID" value="KAK7252948.1"/>
    <property type="molecule type" value="Genomic_DNA"/>
</dbReference>